<evidence type="ECO:0000256" key="1">
    <source>
        <dbReference type="ARBA" id="ARBA00004141"/>
    </source>
</evidence>
<keyword evidence="5 11" id="KW-0812">Transmembrane</keyword>
<dbReference type="InterPro" id="IPR004299">
    <property type="entry name" value="MBOAT_fam"/>
</dbReference>
<feature type="transmembrane region" description="Helical" evidence="11">
    <location>
        <begin position="76"/>
        <end position="96"/>
    </location>
</feature>
<gene>
    <name evidence="12" type="ORF">WA026_010685</name>
</gene>
<evidence type="ECO:0000256" key="9">
    <source>
        <dbReference type="ARBA" id="ARBA00025707"/>
    </source>
</evidence>
<dbReference type="GO" id="GO:0071617">
    <property type="term" value="F:lysophospholipid acyltransferase activity"/>
    <property type="evidence" value="ECO:0007669"/>
    <property type="project" value="TreeGrafter"/>
</dbReference>
<keyword evidence="7 11" id="KW-0472">Membrane</keyword>
<keyword evidence="13" id="KW-1185">Reference proteome</keyword>
<evidence type="ECO:0000256" key="8">
    <source>
        <dbReference type="ARBA" id="ARBA00023315"/>
    </source>
</evidence>
<comment type="pathway">
    <text evidence="9">Phospholipid metabolism.</text>
</comment>
<dbReference type="PANTHER" id="PTHR13906:SF16">
    <property type="entry name" value="LYSOPHOSPHOLIPID ACYLTRANSFERASE 7"/>
    <property type="match status" value="1"/>
</dbReference>
<comment type="pathway">
    <text evidence="2">Lipid metabolism; phospholipid metabolism.</text>
</comment>
<dbReference type="Proteomes" id="UP001431783">
    <property type="component" value="Unassembled WGS sequence"/>
</dbReference>
<organism evidence="12 13">
    <name type="scientific">Henosepilachna vigintioctopunctata</name>
    <dbReference type="NCBI Taxonomy" id="420089"/>
    <lineage>
        <taxon>Eukaryota</taxon>
        <taxon>Metazoa</taxon>
        <taxon>Ecdysozoa</taxon>
        <taxon>Arthropoda</taxon>
        <taxon>Hexapoda</taxon>
        <taxon>Insecta</taxon>
        <taxon>Pterygota</taxon>
        <taxon>Neoptera</taxon>
        <taxon>Endopterygota</taxon>
        <taxon>Coleoptera</taxon>
        <taxon>Polyphaga</taxon>
        <taxon>Cucujiformia</taxon>
        <taxon>Coccinelloidea</taxon>
        <taxon>Coccinellidae</taxon>
        <taxon>Epilachninae</taxon>
        <taxon>Epilachnini</taxon>
        <taxon>Henosepilachna</taxon>
    </lineage>
</organism>
<comment type="caution">
    <text evidence="12">The sequence shown here is derived from an EMBL/GenBank/DDBJ whole genome shotgun (WGS) entry which is preliminary data.</text>
</comment>
<dbReference type="GO" id="GO:0016020">
    <property type="term" value="C:membrane"/>
    <property type="evidence" value="ECO:0007669"/>
    <property type="project" value="UniProtKB-SubCell"/>
</dbReference>
<evidence type="ECO:0000256" key="7">
    <source>
        <dbReference type="ARBA" id="ARBA00023136"/>
    </source>
</evidence>
<evidence type="ECO:0000256" key="2">
    <source>
        <dbReference type="ARBA" id="ARBA00005074"/>
    </source>
</evidence>
<evidence type="ECO:0000256" key="6">
    <source>
        <dbReference type="ARBA" id="ARBA00022989"/>
    </source>
</evidence>
<dbReference type="GO" id="GO:0030258">
    <property type="term" value="P:lipid modification"/>
    <property type="evidence" value="ECO:0007669"/>
    <property type="project" value="TreeGrafter"/>
</dbReference>
<evidence type="ECO:0000313" key="12">
    <source>
        <dbReference type="EMBL" id="KAK9885176.1"/>
    </source>
</evidence>
<keyword evidence="8" id="KW-0012">Acyltransferase</keyword>
<reference evidence="12 13" key="1">
    <citation type="submission" date="2023-03" db="EMBL/GenBank/DDBJ databases">
        <title>Genome insight into feeding habits of ladybird beetles.</title>
        <authorList>
            <person name="Li H.-S."/>
            <person name="Huang Y.-H."/>
            <person name="Pang H."/>
        </authorList>
    </citation>
    <scope>NUCLEOTIDE SEQUENCE [LARGE SCALE GENOMIC DNA]</scope>
    <source>
        <strain evidence="12">SYSU_2023b</strain>
        <tissue evidence="12">Whole body</tissue>
    </source>
</reference>
<keyword evidence="4" id="KW-0808">Transferase</keyword>
<evidence type="ECO:0000256" key="11">
    <source>
        <dbReference type="SAM" id="Phobius"/>
    </source>
</evidence>
<feature type="transmembrane region" description="Helical" evidence="11">
    <location>
        <begin position="246"/>
        <end position="267"/>
    </location>
</feature>
<dbReference type="PANTHER" id="PTHR13906">
    <property type="entry name" value="PORCUPINE"/>
    <property type="match status" value="1"/>
</dbReference>
<proteinExistence type="inferred from homology"/>
<dbReference type="Pfam" id="PF03062">
    <property type="entry name" value="MBOAT"/>
    <property type="match status" value="1"/>
</dbReference>
<accession>A0AAW1UNK1</accession>
<feature type="transmembrane region" description="Helical" evidence="11">
    <location>
        <begin position="436"/>
        <end position="454"/>
    </location>
</feature>
<evidence type="ECO:0000256" key="3">
    <source>
        <dbReference type="ARBA" id="ARBA00010323"/>
    </source>
</evidence>
<comment type="similarity">
    <text evidence="3">Belongs to the membrane-bound acyltransferase family.</text>
</comment>
<evidence type="ECO:0000256" key="10">
    <source>
        <dbReference type="ARBA" id="ARBA00093678"/>
    </source>
</evidence>
<feature type="transmembrane region" description="Helical" evidence="11">
    <location>
        <begin position="363"/>
        <end position="383"/>
    </location>
</feature>
<comment type="subcellular location">
    <subcellularLocation>
        <location evidence="1">Membrane</location>
        <topology evidence="1">Multi-pass membrane protein</topology>
    </subcellularLocation>
</comment>
<evidence type="ECO:0000256" key="4">
    <source>
        <dbReference type="ARBA" id="ARBA00022679"/>
    </source>
</evidence>
<keyword evidence="6 11" id="KW-1133">Transmembrane helix</keyword>
<sequence>MNYDDIVYVSLLLFSILFGKFYRSIQNLHVRKIVGTLVGLLIVYVVSGFHIIHALFTFLVNAIIIRNINPKICHKVSFVFSFLYLFFFRTTSYFGIPYPPAHTNLVQMILTLKIVGLAFEVNRSYVNSKDHGENKDVEEKDYNKINPGYVDIFHYCFNYMGVLTGPYYRYTTFRDSFNTPFASFVNSWSFTLQKLKFVPVFIGLFLWSSTTWPLSYAVTDEFYNDRSWLYRYWYIWPNFFTFRMRIYIGLVLSECVCTMGGLGVYPVSCKPKPGQGPSENFTSITKISENEKYLSQEKFNYDAIKNINPYGADFCVTYREGMKHWNICVQYWLAVNIYKNCPLRQFRTHITLFVSAIWHGVYTGYYVCIGSVPFVLILEDLWVKLLLKSEHEKRSEMELKIYKFAIWFSKMHFFSYQAIAFHLLEVRKVFDYYNSIYHVGLVLGIALYLAGLILNKRSSSVKHEENIKPKEQNFTNMTKPHSN</sequence>
<name>A0AAW1UNK1_9CUCU</name>
<evidence type="ECO:0000313" key="13">
    <source>
        <dbReference type="Proteomes" id="UP001431783"/>
    </source>
</evidence>
<evidence type="ECO:0000256" key="5">
    <source>
        <dbReference type="ARBA" id="ARBA00022692"/>
    </source>
</evidence>
<feature type="transmembrane region" description="Helical" evidence="11">
    <location>
        <begin position="404"/>
        <end position="424"/>
    </location>
</feature>
<dbReference type="InterPro" id="IPR049941">
    <property type="entry name" value="LPLAT_7/PORCN-like"/>
</dbReference>
<dbReference type="GO" id="GO:0044233">
    <property type="term" value="C:mitochondria-associated endoplasmic reticulum membrane contact site"/>
    <property type="evidence" value="ECO:0007669"/>
    <property type="project" value="TreeGrafter"/>
</dbReference>
<feature type="transmembrane region" description="Helical" evidence="11">
    <location>
        <begin position="6"/>
        <end position="22"/>
    </location>
</feature>
<protein>
    <recommendedName>
        <fullName evidence="10">Lysophospholipid acyltransferase 7</fullName>
    </recommendedName>
</protein>
<dbReference type="AlphaFoldDB" id="A0AAW1UNK1"/>
<feature type="transmembrane region" description="Helical" evidence="11">
    <location>
        <begin position="34"/>
        <end position="64"/>
    </location>
</feature>
<dbReference type="EMBL" id="JARQZJ010000095">
    <property type="protein sequence ID" value="KAK9885176.1"/>
    <property type="molecule type" value="Genomic_DNA"/>
</dbReference>
<dbReference type="GO" id="GO:0006661">
    <property type="term" value="P:phosphatidylinositol biosynthetic process"/>
    <property type="evidence" value="ECO:0007669"/>
    <property type="project" value="TreeGrafter"/>
</dbReference>